<keyword evidence="12" id="KW-0812">Transmembrane</keyword>
<evidence type="ECO:0000256" key="7">
    <source>
        <dbReference type="ARBA" id="ARBA00022884"/>
    </source>
</evidence>
<evidence type="ECO:0000256" key="4">
    <source>
        <dbReference type="ARBA" id="ARBA00022525"/>
    </source>
</evidence>
<dbReference type="GO" id="GO:0071542">
    <property type="term" value="P:dopaminergic neuron differentiation"/>
    <property type="evidence" value="ECO:0007669"/>
    <property type="project" value="TreeGrafter"/>
</dbReference>
<dbReference type="InterPro" id="IPR012677">
    <property type="entry name" value="Nucleotide-bd_a/b_plait_sf"/>
</dbReference>
<evidence type="ECO:0000256" key="10">
    <source>
        <dbReference type="PROSITE-ProRule" id="PRU00176"/>
    </source>
</evidence>
<evidence type="ECO:0000256" key="6">
    <source>
        <dbReference type="ARBA" id="ARBA00022737"/>
    </source>
</evidence>
<feature type="compositionally biased region" description="Polar residues" evidence="11">
    <location>
        <begin position="255"/>
        <end position="276"/>
    </location>
</feature>
<dbReference type="SMART" id="SM00360">
    <property type="entry name" value="RRM"/>
    <property type="match status" value="3"/>
</dbReference>
<feature type="compositionally biased region" description="Basic residues" evidence="11">
    <location>
        <begin position="206"/>
        <end position="220"/>
    </location>
</feature>
<feature type="domain" description="RRM" evidence="13">
    <location>
        <begin position="21"/>
        <end position="99"/>
    </location>
</feature>
<keyword evidence="7 10" id="KW-0694">RNA-binding</keyword>
<dbReference type="PANTHER" id="PTHR12990">
    <property type="entry name" value="ARMET-LIKE PROTEIN"/>
    <property type="match status" value="1"/>
</dbReference>
<evidence type="ECO:0000256" key="11">
    <source>
        <dbReference type="SAM" id="MobiDB-lite"/>
    </source>
</evidence>
<feature type="domain" description="RRM" evidence="13">
    <location>
        <begin position="107"/>
        <end position="182"/>
    </location>
</feature>
<dbReference type="GO" id="GO:0009967">
    <property type="term" value="P:positive regulation of signal transduction"/>
    <property type="evidence" value="ECO:0007669"/>
    <property type="project" value="UniProtKB-ARBA"/>
</dbReference>
<feature type="domain" description="RRM" evidence="13">
    <location>
        <begin position="356"/>
        <end position="416"/>
    </location>
</feature>
<dbReference type="Pfam" id="PF10208">
    <property type="entry name" value="ARMET_C"/>
    <property type="match status" value="1"/>
</dbReference>
<dbReference type="SUPFAM" id="SSF54928">
    <property type="entry name" value="RNA-binding domain, RBD"/>
    <property type="match status" value="2"/>
</dbReference>
<dbReference type="FunFam" id="3.30.70.330:FF:000383">
    <property type="entry name" value="Sex lethal, isoform D"/>
    <property type="match status" value="1"/>
</dbReference>
<evidence type="ECO:0000256" key="3">
    <source>
        <dbReference type="ARBA" id="ARBA00014267"/>
    </source>
</evidence>
<comment type="subcellular location">
    <subcellularLocation>
        <location evidence="1">Secreted</location>
    </subcellularLocation>
</comment>
<keyword evidence="12" id="KW-1133">Transmembrane helix</keyword>
<dbReference type="GO" id="GO:0005615">
    <property type="term" value="C:extracellular space"/>
    <property type="evidence" value="ECO:0007669"/>
    <property type="project" value="TreeGrafter"/>
</dbReference>
<dbReference type="InterPro" id="IPR002343">
    <property type="entry name" value="Hud_Sxl_RNA"/>
</dbReference>
<evidence type="ECO:0000256" key="8">
    <source>
        <dbReference type="ARBA" id="ARBA00023157"/>
    </source>
</evidence>
<dbReference type="PROSITE" id="PS50102">
    <property type="entry name" value="RRM"/>
    <property type="match status" value="3"/>
</dbReference>
<keyword evidence="15" id="KW-1185">Reference proteome</keyword>
<evidence type="ECO:0000259" key="13">
    <source>
        <dbReference type="PROSITE" id="PS50102"/>
    </source>
</evidence>
<dbReference type="InterPro" id="IPR045333">
    <property type="entry name" value="ARMET-like"/>
</dbReference>
<comment type="caution">
    <text evidence="14">The sequence shown here is derived from an EMBL/GenBank/DDBJ whole genome shotgun (WGS) entry which is preliminary data.</text>
</comment>
<evidence type="ECO:0000256" key="12">
    <source>
        <dbReference type="SAM" id="Phobius"/>
    </source>
</evidence>
<feature type="region of interest" description="Disordered" evidence="11">
    <location>
        <begin position="192"/>
        <end position="304"/>
    </location>
</feature>
<dbReference type="InterPro" id="IPR036361">
    <property type="entry name" value="SAP_dom_sf"/>
</dbReference>
<dbReference type="GO" id="GO:0005783">
    <property type="term" value="C:endoplasmic reticulum"/>
    <property type="evidence" value="ECO:0007669"/>
    <property type="project" value="TreeGrafter"/>
</dbReference>
<dbReference type="GO" id="GO:1990904">
    <property type="term" value="C:ribonucleoprotein complex"/>
    <property type="evidence" value="ECO:0007669"/>
    <property type="project" value="InterPro"/>
</dbReference>
<sequence length="606" mass="68805">MAHTKAENEGRDSVEMDDTKTNLIVNYLPQTMSDEEFRVLFAKYGDLRSARIIRKKSTGYSYGFGFVDYINPVDALKAIDALNGSEVNHKKIKVSFARPSSDEIKNANLYVSNLPPDYDESNVQELFATYGEIIQCRLLSNRAGTAFVLFNLHDEAQNALDSLNNTLIPGTNLKISVKFATNENHVAMRNHHPASSLHQQQQHDHNNHHHIHNQPSHHRNGSYPSLPMRSVRCNDGPPHLVEPTSYDSMLPSGQYYGSGSSNHTPNAPNLNASWGQRNPPLQPPPIRNDAQYMKMGHHGPSHGTFDDGPIVPHPHHHHSQYQQPAPSHFNGGGMIADGTDIDYDCPDSGGPNIGEHILFVYNIGPETNEFYLGKIFSSYGTVLRVNVIRRGQESRGYGFVTMKYYQDAVNAINVDFVFIKYPIIFIRRIYFHIIVMYIYGLTTILLLFVTQFTDALREGQCEVCVGVMNKLISKLGSDEKQSTDIIENRFREFCLEAKKAENRFCYYIGGLEESATKILGEMSKPLSWGMPADKICEKLMKKDPQVCELRYEKTIDLKTVDLKKLRVKDLKKILSDWDEVCDGCIEKTEFINRIELLKPKYIREEL</sequence>
<dbReference type="InterPro" id="IPR045332">
    <property type="entry name" value="ARMET_N"/>
</dbReference>
<organism evidence="14 15">
    <name type="scientific">Blomia tropicalis</name>
    <name type="common">Mite</name>
    <dbReference type="NCBI Taxonomy" id="40697"/>
    <lineage>
        <taxon>Eukaryota</taxon>
        <taxon>Metazoa</taxon>
        <taxon>Ecdysozoa</taxon>
        <taxon>Arthropoda</taxon>
        <taxon>Chelicerata</taxon>
        <taxon>Arachnida</taxon>
        <taxon>Acari</taxon>
        <taxon>Acariformes</taxon>
        <taxon>Sarcoptiformes</taxon>
        <taxon>Astigmata</taxon>
        <taxon>Glycyphagoidea</taxon>
        <taxon>Echimyopodidae</taxon>
        <taxon>Blomia</taxon>
    </lineage>
</organism>
<accession>A0A9Q0MA83</accession>
<dbReference type="AlphaFoldDB" id="A0A9Q0MA83"/>
<keyword evidence="6" id="KW-0677">Repeat</keyword>
<dbReference type="GO" id="GO:0003729">
    <property type="term" value="F:mRNA binding"/>
    <property type="evidence" value="ECO:0007669"/>
    <property type="project" value="UniProtKB-ARBA"/>
</dbReference>
<dbReference type="PANTHER" id="PTHR12990:SF5">
    <property type="entry name" value="MESENCEPHALIC ASTROCYTE-DERIVED NEUROTROPHIC FACTOR HOMOLOG"/>
    <property type="match status" value="1"/>
</dbReference>
<dbReference type="PRINTS" id="PR00961">
    <property type="entry name" value="HUDSXLRNA"/>
</dbReference>
<dbReference type="SUPFAM" id="SSF68906">
    <property type="entry name" value="SAP domain"/>
    <property type="match status" value="1"/>
</dbReference>
<keyword evidence="4" id="KW-0964">Secreted</keyword>
<feature type="transmembrane region" description="Helical" evidence="12">
    <location>
        <begin position="429"/>
        <end position="449"/>
    </location>
</feature>
<dbReference type="Gene3D" id="1.10.225.10">
    <property type="entry name" value="Saposin-like"/>
    <property type="match status" value="1"/>
</dbReference>
<reference evidence="14" key="1">
    <citation type="submission" date="2022-12" db="EMBL/GenBank/DDBJ databases">
        <title>Genome assemblies of Blomia tropicalis.</title>
        <authorList>
            <person name="Cui Y."/>
        </authorList>
    </citation>
    <scope>NUCLEOTIDE SEQUENCE</scope>
    <source>
        <tissue evidence="14">Adult mites</tissue>
    </source>
</reference>
<dbReference type="GO" id="GO:0031175">
    <property type="term" value="P:neuron projection development"/>
    <property type="evidence" value="ECO:0007669"/>
    <property type="project" value="TreeGrafter"/>
</dbReference>
<keyword evidence="5" id="KW-0732">Signal</keyword>
<name>A0A9Q0MA83_BLOTA</name>
<keyword evidence="8" id="KW-1015">Disulfide bond</keyword>
<evidence type="ECO:0000256" key="2">
    <source>
        <dbReference type="ARBA" id="ARBA00005617"/>
    </source>
</evidence>
<evidence type="ECO:0000313" key="15">
    <source>
        <dbReference type="Proteomes" id="UP001142055"/>
    </source>
</evidence>
<dbReference type="FunFam" id="1.10.225.10:FF:000003">
    <property type="entry name" value="Mesencephalic astrocyte-derived neurotrophic factor"/>
    <property type="match status" value="1"/>
</dbReference>
<dbReference type="Gene3D" id="1.10.720.30">
    <property type="entry name" value="SAP domain"/>
    <property type="match status" value="1"/>
</dbReference>
<dbReference type="Gene3D" id="3.30.70.330">
    <property type="match status" value="3"/>
</dbReference>
<dbReference type="GO" id="GO:0010629">
    <property type="term" value="P:negative regulation of gene expression"/>
    <property type="evidence" value="ECO:0007669"/>
    <property type="project" value="UniProtKB-ARBA"/>
</dbReference>
<dbReference type="Pfam" id="PF00076">
    <property type="entry name" value="RRM_1"/>
    <property type="match status" value="3"/>
</dbReference>
<comment type="similarity">
    <text evidence="2">Belongs to the ARMET family.</text>
</comment>
<evidence type="ECO:0000256" key="9">
    <source>
        <dbReference type="ARBA" id="ARBA00032923"/>
    </source>
</evidence>
<dbReference type="EMBL" id="JAPWDV010000001">
    <property type="protein sequence ID" value="KAJ6221977.1"/>
    <property type="molecule type" value="Genomic_DNA"/>
</dbReference>
<dbReference type="InterPro" id="IPR035979">
    <property type="entry name" value="RBD_domain_sf"/>
</dbReference>
<dbReference type="OMA" id="CVGVMNK"/>
<protein>
    <recommendedName>
        <fullName evidence="3">Mesencephalic astrocyte-derived neurotrophic factor homolog</fullName>
    </recommendedName>
    <alternativeName>
        <fullName evidence="9">MANF/CDNF-like protein</fullName>
    </alternativeName>
</protein>
<dbReference type="InterPro" id="IPR019345">
    <property type="entry name" value="ARMET_C"/>
</dbReference>
<proteinExistence type="inferred from homology"/>
<evidence type="ECO:0000313" key="14">
    <source>
        <dbReference type="EMBL" id="KAJ6221977.1"/>
    </source>
</evidence>
<evidence type="ECO:0000256" key="5">
    <source>
        <dbReference type="ARBA" id="ARBA00022729"/>
    </source>
</evidence>
<keyword evidence="12" id="KW-0472">Membrane</keyword>
<dbReference type="InterPro" id="IPR000504">
    <property type="entry name" value="RRM_dom"/>
</dbReference>
<dbReference type="Proteomes" id="UP001142055">
    <property type="component" value="Chromosome 1"/>
</dbReference>
<dbReference type="Pfam" id="PF20145">
    <property type="entry name" value="ARMET_N"/>
    <property type="match status" value="1"/>
</dbReference>
<gene>
    <name evidence="14" type="ORF">RDWZM_000522</name>
</gene>
<evidence type="ECO:0000256" key="1">
    <source>
        <dbReference type="ARBA" id="ARBA00004613"/>
    </source>
</evidence>